<dbReference type="VEuPathDB" id="FungiDB:ASPNIDRAFT2_1143139"/>
<feature type="compositionally biased region" description="Polar residues" evidence="10">
    <location>
        <begin position="220"/>
        <end position="234"/>
    </location>
</feature>
<dbReference type="NCBIfam" id="NF005725">
    <property type="entry name" value="PRK07539.1-5"/>
    <property type="match status" value="1"/>
</dbReference>
<keyword evidence="7" id="KW-0411">Iron-sulfur</keyword>
<name>A0A100IPI9_ASPNG</name>
<dbReference type="FunFam" id="3.40.30.10:FF:000022">
    <property type="entry name" value="NADH dehydrogenase flavoprotein 2, mitochondrial"/>
    <property type="match status" value="1"/>
</dbReference>
<evidence type="ECO:0000256" key="5">
    <source>
        <dbReference type="ARBA" id="ARBA00022967"/>
    </source>
</evidence>
<comment type="caution">
    <text evidence="11">The sequence shown here is derived from an EMBL/GenBank/DDBJ whole genome shotgun (WGS) entry which is preliminary data.</text>
</comment>
<reference evidence="12" key="1">
    <citation type="journal article" date="2016" name="Genome Announc.">
        <title>Draft genome sequence of Aspergillus niger strain An76.</title>
        <authorList>
            <person name="Gong W."/>
            <person name="Cheng Z."/>
            <person name="Zhang H."/>
            <person name="Liu L."/>
            <person name="Gao P."/>
            <person name="Wang L."/>
        </authorList>
    </citation>
    <scope>NUCLEOTIDE SEQUENCE [LARGE SCALE GENOMIC DNA]</scope>
    <source>
        <strain evidence="12">An76</strain>
    </source>
</reference>
<dbReference type="GO" id="GO:0098796">
    <property type="term" value="C:membrane protein complex"/>
    <property type="evidence" value="ECO:0007669"/>
    <property type="project" value="UniProtKB-ARBA"/>
</dbReference>
<dbReference type="OrthoDB" id="10254187at2759"/>
<dbReference type="InterPro" id="IPR041921">
    <property type="entry name" value="NuoE_N"/>
</dbReference>
<dbReference type="PANTHER" id="PTHR10371">
    <property type="entry name" value="NADH DEHYDROGENASE UBIQUINONE FLAVOPROTEIN 2, MITOCHONDRIAL"/>
    <property type="match status" value="1"/>
</dbReference>
<dbReference type="InterPro" id="IPR002023">
    <property type="entry name" value="NuoE-like"/>
</dbReference>
<feature type="region of interest" description="Disordered" evidence="10">
    <location>
        <begin position="213"/>
        <end position="234"/>
    </location>
</feature>
<dbReference type="Gene3D" id="1.10.10.1590">
    <property type="entry name" value="NADH-quinone oxidoreductase subunit E"/>
    <property type="match status" value="1"/>
</dbReference>
<evidence type="ECO:0000256" key="8">
    <source>
        <dbReference type="ARBA" id="ARBA00023027"/>
    </source>
</evidence>
<dbReference type="GO" id="GO:0008137">
    <property type="term" value="F:NADH dehydrogenase (ubiquinone) activity"/>
    <property type="evidence" value="ECO:0007669"/>
    <property type="project" value="UniProtKB-ARBA"/>
</dbReference>
<evidence type="ECO:0000256" key="1">
    <source>
        <dbReference type="ARBA" id="ARBA00010643"/>
    </source>
</evidence>
<evidence type="ECO:0000256" key="10">
    <source>
        <dbReference type="SAM" id="MobiDB-lite"/>
    </source>
</evidence>
<evidence type="ECO:0000256" key="6">
    <source>
        <dbReference type="ARBA" id="ARBA00023004"/>
    </source>
</evidence>
<keyword evidence="4" id="KW-0479">Metal-binding</keyword>
<dbReference type="VEuPathDB" id="FungiDB:ASPNIDRAFT2_1143140"/>
<dbReference type="InterPro" id="IPR042128">
    <property type="entry name" value="NuoE_dom"/>
</dbReference>
<proteinExistence type="inferred from homology"/>
<gene>
    <name evidence="11" type="ORF">ABL_07625</name>
</gene>
<dbReference type="GO" id="GO:0006120">
    <property type="term" value="P:mitochondrial electron transport, NADH to ubiquinone"/>
    <property type="evidence" value="ECO:0007669"/>
    <property type="project" value="UniProtKB-ARBA"/>
</dbReference>
<keyword evidence="6" id="KW-0408">Iron</keyword>
<dbReference type="Pfam" id="PF01257">
    <property type="entry name" value="2Fe-2S_thioredx"/>
    <property type="match status" value="1"/>
</dbReference>
<dbReference type="Gene3D" id="3.30.70.120">
    <property type="match status" value="1"/>
</dbReference>
<dbReference type="Gene3D" id="3.40.30.10">
    <property type="entry name" value="Glutaredoxin"/>
    <property type="match status" value="1"/>
</dbReference>
<dbReference type="AlphaFoldDB" id="A0A100IPI9"/>
<dbReference type="Proteomes" id="UP000068243">
    <property type="component" value="Unassembled WGS sequence"/>
</dbReference>
<dbReference type="VEuPathDB" id="FungiDB:An12g04790"/>
<dbReference type="GO" id="GO:1902494">
    <property type="term" value="C:catalytic complex"/>
    <property type="evidence" value="ECO:0007669"/>
    <property type="project" value="UniProtKB-ARBA"/>
</dbReference>
<evidence type="ECO:0000256" key="3">
    <source>
        <dbReference type="ARBA" id="ARBA00022714"/>
    </source>
</evidence>
<dbReference type="VEuPathDB" id="FungiDB:ATCC64974_37440"/>
<comment type="similarity">
    <text evidence="1">Belongs to the complex I 24 kDa subunit family.</text>
</comment>
<dbReference type="GO" id="GO:0005743">
    <property type="term" value="C:mitochondrial inner membrane"/>
    <property type="evidence" value="ECO:0007669"/>
    <property type="project" value="UniProtKB-ARBA"/>
</dbReference>
<sequence>MPPTISPLACCIPRTPILWFSGNFHSYRLSRTFSSSSSSSLSRSPLSVSLHAPSARPTSTSINNTHLPTIEKISYLRTYQKRTMSSAPIPDRYKLVFFVPHSDLEACKEAVFATGAGTFPGGKYRKCCFQMPGQGQFLPSEGANPAIGEVGTVEMVEEMKVEVMCLGRSVMLQAVEALIKAHPYEEVAVEEAVMLQKGRREGRSLAQGGSNLSALIGQPQLPQNASSTPSRSFTFNPSDQVLQFPPHTLSPSPLPAMASKFFPAVPRTGRQLFQQIPKTQFRPFSAGPQRFSDSLAVHRNKGDNNPNVPFKFTEQNLKLIDEILKRYPPQYKKAAVMPVLDVGQRQHGYTSISVMNEVARLLEMPPMRVYEVATFYTMYNREPVGKYFVQLCTTTPCQLGGCGSDKIVQAITEHLGITPGHTTEDGLFTFVEVECLGACVNAPMVQINDDYYEDLTPESMKSLLTALKESATATEAGQTVKVPAPGPLSGRDTCENSAGLTNLIEPVWDPATMMRKDGALDEQTQ</sequence>
<dbReference type="NCBIfam" id="TIGR01958">
    <property type="entry name" value="nuoE_fam"/>
    <property type="match status" value="1"/>
</dbReference>
<dbReference type="VEuPathDB" id="FungiDB:M747DRAFT_298271"/>
<keyword evidence="3" id="KW-0001">2Fe-2S</keyword>
<dbReference type="GO" id="GO:0051537">
    <property type="term" value="F:2 iron, 2 sulfur cluster binding"/>
    <property type="evidence" value="ECO:0007669"/>
    <property type="project" value="UniProtKB-KW"/>
</dbReference>
<evidence type="ECO:0000313" key="11">
    <source>
        <dbReference type="EMBL" id="GAQ44964.1"/>
    </source>
</evidence>
<protein>
    <recommendedName>
        <fullName evidence="2">ATP phosphoribosyltransferase</fullName>
    </recommendedName>
</protein>
<dbReference type="InterPro" id="IPR036069">
    <property type="entry name" value="DUF34/NIF3_sf"/>
</dbReference>
<dbReference type="VEuPathDB" id="FungiDB:ATCC64974_37430"/>
<evidence type="ECO:0000256" key="7">
    <source>
        <dbReference type="ARBA" id="ARBA00023014"/>
    </source>
</evidence>
<dbReference type="InterPro" id="IPR015867">
    <property type="entry name" value="N-reg_PII/ATP_PRibTrfase_C"/>
</dbReference>
<dbReference type="GO" id="GO:0046872">
    <property type="term" value="F:metal ion binding"/>
    <property type="evidence" value="ECO:0007669"/>
    <property type="project" value="UniProtKB-KW"/>
</dbReference>
<dbReference type="PaxDb" id="5061-CADANGAP00009730"/>
<evidence type="ECO:0000313" key="12">
    <source>
        <dbReference type="Proteomes" id="UP000068243"/>
    </source>
</evidence>
<dbReference type="SUPFAM" id="SSF102705">
    <property type="entry name" value="NIF3 (NGG1p interacting factor 3)-like"/>
    <property type="match status" value="1"/>
</dbReference>
<dbReference type="PANTHER" id="PTHR10371:SF3">
    <property type="entry name" value="NADH DEHYDROGENASE [UBIQUINONE] FLAVOPROTEIN 2, MITOCHONDRIAL"/>
    <property type="match status" value="1"/>
</dbReference>
<evidence type="ECO:0000256" key="9">
    <source>
        <dbReference type="ARBA" id="ARBA00034078"/>
    </source>
</evidence>
<dbReference type="FunFam" id="1.10.10.1590:FF:000001">
    <property type="entry name" value="NADH-quinone oxidoreductase subunit E"/>
    <property type="match status" value="1"/>
</dbReference>
<dbReference type="EMBL" id="BCMY01000014">
    <property type="protein sequence ID" value="GAQ44964.1"/>
    <property type="molecule type" value="Genomic_DNA"/>
</dbReference>
<keyword evidence="8" id="KW-0520">NAD</keyword>
<organism evidence="11 12">
    <name type="scientific">Aspergillus niger</name>
    <dbReference type="NCBI Taxonomy" id="5061"/>
    <lineage>
        <taxon>Eukaryota</taxon>
        <taxon>Fungi</taxon>
        <taxon>Dikarya</taxon>
        <taxon>Ascomycota</taxon>
        <taxon>Pezizomycotina</taxon>
        <taxon>Eurotiomycetes</taxon>
        <taxon>Eurotiomycetidae</taxon>
        <taxon>Eurotiales</taxon>
        <taxon>Aspergillaceae</taxon>
        <taxon>Aspergillus</taxon>
        <taxon>Aspergillus subgen. Circumdati</taxon>
    </lineage>
</organism>
<evidence type="ECO:0000256" key="2">
    <source>
        <dbReference type="ARBA" id="ARBA00020998"/>
    </source>
</evidence>
<dbReference type="GO" id="GO:0016491">
    <property type="term" value="F:oxidoreductase activity"/>
    <property type="evidence" value="ECO:0007669"/>
    <property type="project" value="InterPro"/>
</dbReference>
<comment type="cofactor">
    <cofactor evidence="9">
        <name>[2Fe-2S] cluster</name>
        <dbReference type="ChEBI" id="CHEBI:190135"/>
    </cofactor>
</comment>
<keyword evidence="11" id="KW-0830">Ubiquinone</keyword>
<keyword evidence="5" id="KW-1278">Translocase</keyword>
<evidence type="ECO:0000256" key="4">
    <source>
        <dbReference type="ARBA" id="ARBA00022723"/>
    </source>
</evidence>
<dbReference type="PROSITE" id="PS01099">
    <property type="entry name" value="COMPLEX1_24K"/>
    <property type="match status" value="1"/>
</dbReference>
<accession>A0A100IPI9</accession>
<dbReference type="VEuPathDB" id="FungiDB:M747DRAFT_344663"/>
<dbReference type="VEuPathDB" id="FungiDB:An12g04780"/>
<dbReference type="SUPFAM" id="SSF52833">
    <property type="entry name" value="Thioredoxin-like"/>
    <property type="match status" value="1"/>
</dbReference>
<dbReference type="CDD" id="cd03064">
    <property type="entry name" value="TRX_Fd_NuoE"/>
    <property type="match status" value="1"/>
</dbReference>
<dbReference type="InterPro" id="IPR036249">
    <property type="entry name" value="Thioredoxin-like_sf"/>
</dbReference>